<feature type="chain" id="PRO_5035457534" evidence="1">
    <location>
        <begin position="27"/>
        <end position="134"/>
    </location>
</feature>
<name>A0A8N4IHI9_ELAGV</name>
<dbReference type="GO" id="GO:0010082">
    <property type="term" value="P:regulation of root meristem growth"/>
    <property type="evidence" value="ECO:0007669"/>
    <property type="project" value="InterPro"/>
</dbReference>
<feature type="signal peptide" evidence="1">
    <location>
        <begin position="1"/>
        <end position="26"/>
    </location>
</feature>
<dbReference type="InterPro" id="IPR038804">
    <property type="entry name" value="RGF3"/>
</dbReference>
<dbReference type="KEGG" id="egu:114914464"/>
<evidence type="ECO:0000313" key="3">
    <source>
        <dbReference type="RefSeq" id="XP_029122218.1"/>
    </source>
</evidence>
<dbReference type="GO" id="GO:0010628">
    <property type="term" value="P:positive regulation of gene expression"/>
    <property type="evidence" value="ECO:0007669"/>
    <property type="project" value="TreeGrafter"/>
</dbReference>
<proteinExistence type="predicted"/>
<evidence type="ECO:0000313" key="2">
    <source>
        <dbReference type="Proteomes" id="UP000504607"/>
    </source>
</evidence>
<dbReference type="GO" id="GO:0008284">
    <property type="term" value="P:positive regulation of cell population proliferation"/>
    <property type="evidence" value="ECO:0007669"/>
    <property type="project" value="TreeGrafter"/>
</dbReference>
<dbReference type="AlphaFoldDB" id="A0A8N4IHI9"/>
<dbReference type="RefSeq" id="XP_029122218.1">
    <property type="nucleotide sequence ID" value="XM_029266385.1"/>
</dbReference>
<evidence type="ECO:0000256" key="1">
    <source>
        <dbReference type="SAM" id="SignalP"/>
    </source>
</evidence>
<dbReference type="PANTHER" id="PTHR36313:SF1">
    <property type="entry name" value="PROTEIN GOLVEN 11-RELATED"/>
    <property type="match status" value="1"/>
</dbReference>
<keyword evidence="2" id="KW-1185">Reference proteome</keyword>
<dbReference type="GO" id="GO:0008083">
    <property type="term" value="F:growth factor activity"/>
    <property type="evidence" value="ECO:0007669"/>
    <property type="project" value="InterPro"/>
</dbReference>
<organism evidence="2 3">
    <name type="scientific">Elaeis guineensis var. tenera</name>
    <name type="common">Oil palm</name>
    <dbReference type="NCBI Taxonomy" id="51953"/>
    <lineage>
        <taxon>Eukaryota</taxon>
        <taxon>Viridiplantae</taxon>
        <taxon>Streptophyta</taxon>
        <taxon>Embryophyta</taxon>
        <taxon>Tracheophyta</taxon>
        <taxon>Spermatophyta</taxon>
        <taxon>Magnoliopsida</taxon>
        <taxon>Liliopsida</taxon>
        <taxon>Arecaceae</taxon>
        <taxon>Arecoideae</taxon>
        <taxon>Cocoseae</taxon>
        <taxon>Elaeidinae</taxon>
        <taxon>Elaeis</taxon>
    </lineage>
</organism>
<protein>
    <submittedName>
        <fullName evidence="3">Uncharacterized protein LOC114914464</fullName>
    </submittedName>
</protein>
<dbReference type="OrthoDB" id="667957at2759"/>
<dbReference type="GO" id="GO:0030154">
    <property type="term" value="P:cell differentiation"/>
    <property type="evidence" value="ECO:0007669"/>
    <property type="project" value="TreeGrafter"/>
</dbReference>
<dbReference type="PANTHER" id="PTHR36313">
    <property type="entry name" value="ROOT MERISTEM GROWTH FACTOR 2"/>
    <property type="match status" value="1"/>
</dbReference>
<keyword evidence="1" id="KW-0732">Signal</keyword>
<dbReference type="GO" id="GO:0005615">
    <property type="term" value="C:extracellular space"/>
    <property type="evidence" value="ECO:0007669"/>
    <property type="project" value="TreeGrafter"/>
</dbReference>
<dbReference type="Proteomes" id="UP000504607">
    <property type="component" value="Chromosome 8"/>
</dbReference>
<sequence>MVQYLWIVSFVVGLLLSLAPLGDSLALVNGGMVTLTHNDDTFRSGQGLQDKTSKMVDGTGNIWLRGRKMGMKKVNKAKDTVKTGANYSVGKCGYGGERVGCKPNNRGLAKRIHFGLVPFNSDYRRPVRHPPKNN</sequence>
<accession>A0A8N4IHI9</accession>
<reference evidence="3" key="1">
    <citation type="submission" date="2025-08" db="UniProtKB">
        <authorList>
            <consortium name="RefSeq"/>
        </authorList>
    </citation>
    <scope>IDENTIFICATION</scope>
</reference>
<gene>
    <name evidence="3" type="primary">LOC114914464</name>
</gene>